<protein>
    <submittedName>
        <fullName evidence="1">Anaerobic dehydrogenase</fullName>
    </submittedName>
</protein>
<name>A0A1D8S6E2_9EURY</name>
<dbReference type="STRING" id="1873524.HSR6_1808"/>
<sequence>MDFVTDLGLDDGLTAVVGAGGKKSTIYTVADELDRAVVTTTVRIPFFDEHVATVLETDRPRDALESVTDWPVGLVPGYEENRYLGYEPHVVDTITESQAPEAILVKADGARNRDFKAPGENEPRIPETADRVLGIASVAAVGKPLDEEWVHRPERVAALTGLEPGDPIGVEDMATVLSSPRGTEKGVPESATFLPVLNKVDDDTDLETAREIADRVLESGRATQVALTHLLGPGEPLLELRR</sequence>
<dbReference type="AlphaFoldDB" id="A0A1D8S6E2"/>
<reference evidence="1 2" key="1">
    <citation type="submission" date="2016-06" db="EMBL/GenBank/DDBJ databases">
        <title>Discovery of anaerobic lithoheterotrophic haloarchaeon capable of sulfur respiration by hydrogen and formate.</title>
        <authorList>
            <person name="Sorokin D.Y."/>
            <person name="Kublanov I.V."/>
            <person name="Roman P."/>
            <person name="Sinninghe Damste J.S."/>
            <person name="Golyshin P.N."/>
            <person name="Rojo D."/>
            <person name="Ciordia S."/>
            <person name="Mena Md.C."/>
            <person name="Ferrer M."/>
            <person name="Smedile F."/>
            <person name="Messina E."/>
            <person name="La Cono V."/>
            <person name="Yakimov M.M."/>
        </authorList>
    </citation>
    <scope>NUCLEOTIDE SEQUENCE [LARGE SCALE GENOMIC DNA]</scope>
    <source>
        <strain evidence="1 2">HTSR1</strain>
    </source>
</reference>
<dbReference type="Proteomes" id="UP000185608">
    <property type="component" value="Chromosome"/>
</dbReference>
<evidence type="ECO:0000313" key="1">
    <source>
        <dbReference type="EMBL" id="AOW80911.1"/>
    </source>
</evidence>
<accession>A0A1D8S6E2</accession>
<evidence type="ECO:0000313" key="2">
    <source>
        <dbReference type="Proteomes" id="UP000185608"/>
    </source>
</evidence>
<proteinExistence type="predicted"/>
<dbReference type="PATRIC" id="fig|1855411.3.peg.1751"/>
<dbReference type="NCBIfam" id="TIGR03172">
    <property type="entry name" value="selenium cofactor biosynthesis protein YqeC"/>
    <property type="match status" value="1"/>
</dbReference>
<dbReference type="Pfam" id="PF19842">
    <property type="entry name" value="YqeC"/>
    <property type="match status" value="1"/>
</dbReference>
<dbReference type="GeneID" id="29829729"/>
<gene>
    <name evidence="1" type="ORF">HTSR_1742</name>
</gene>
<dbReference type="EMBL" id="CP016070">
    <property type="protein sequence ID" value="AOW80911.1"/>
    <property type="molecule type" value="Genomic_DNA"/>
</dbReference>
<organism evidence="1 2">
    <name type="scientific">Halodesulfurarchaeum formicicum</name>
    <dbReference type="NCBI Taxonomy" id="1873524"/>
    <lineage>
        <taxon>Archaea</taxon>
        <taxon>Methanobacteriati</taxon>
        <taxon>Methanobacteriota</taxon>
        <taxon>Stenosarchaea group</taxon>
        <taxon>Halobacteria</taxon>
        <taxon>Halobacteriales</taxon>
        <taxon>Halobacteriaceae</taxon>
        <taxon>Halodesulfurarchaeum</taxon>
    </lineage>
</organism>
<dbReference type="RefSeq" id="WP_070365567.1">
    <property type="nucleotide sequence ID" value="NZ_CP016070.1"/>
</dbReference>
<dbReference type="KEGG" id="halh:HTSR_1742"/>
<dbReference type="InterPro" id="IPR017587">
    <property type="entry name" value="YqeC"/>
</dbReference>